<dbReference type="InParanoid" id="A0A6C2YSL9"/>
<evidence type="ECO:0000256" key="11">
    <source>
        <dbReference type="ARBA" id="ARBA00032707"/>
    </source>
</evidence>
<keyword evidence="9 14" id="KW-0472">Membrane</keyword>
<keyword evidence="14" id="KW-0573">Peptidoglycan synthesis</keyword>
<feature type="transmembrane region" description="Helical" evidence="14">
    <location>
        <begin position="226"/>
        <end position="251"/>
    </location>
</feature>
<feature type="transmembrane region" description="Helical" evidence="14">
    <location>
        <begin position="111"/>
        <end position="132"/>
    </location>
</feature>
<name>A0A6C2YSL9_9BACT</name>
<feature type="transmembrane region" description="Helical" evidence="14">
    <location>
        <begin position="193"/>
        <end position="214"/>
    </location>
</feature>
<dbReference type="AlphaFoldDB" id="A0A6C2YSL9"/>
<dbReference type="InterPro" id="IPR003824">
    <property type="entry name" value="UppP"/>
</dbReference>
<feature type="transmembrane region" description="Helical" evidence="14">
    <location>
        <begin position="40"/>
        <end position="59"/>
    </location>
</feature>
<dbReference type="GO" id="GO:0009252">
    <property type="term" value="P:peptidoglycan biosynthetic process"/>
    <property type="evidence" value="ECO:0007669"/>
    <property type="project" value="UniProtKB-KW"/>
</dbReference>
<dbReference type="KEGG" id="tim:GMBLW1_00880"/>
<dbReference type="EMBL" id="LR586016">
    <property type="protein sequence ID" value="VIP03872.1"/>
    <property type="molecule type" value="Genomic_DNA"/>
</dbReference>
<keyword evidence="5 14" id="KW-1003">Cell membrane</keyword>
<comment type="miscellaneous">
    <text evidence="14">Bacitracin is thought to be involved in the inhibition of peptidoglycan synthesis by sequestering undecaprenyl diphosphate, thereby reducing the pool of lipid carrier available.</text>
</comment>
<comment type="similarity">
    <text evidence="2 14">Belongs to the UppP family.</text>
</comment>
<evidence type="ECO:0000256" key="14">
    <source>
        <dbReference type="HAMAP-Rule" id="MF_01006"/>
    </source>
</evidence>
<evidence type="ECO:0000256" key="9">
    <source>
        <dbReference type="ARBA" id="ARBA00023136"/>
    </source>
</evidence>
<dbReference type="GO" id="GO:0046677">
    <property type="term" value="P:response to antibiotic"/>
    <property type="evidence" value="ECO:0007669"/>
    <property type="project" value="UniProtKB-UniRule"/>
</dbReference>
<dbReference type="FunCoup" id="A0A6C2YSL9">
    <property type="interactions" value="246"/>
</dbReference>
<evidence type="ECO:0000256" key="3">
    <source>
        <dbReference type="ARBA" id="ARBA00012374"/>
    </source>
</evidence>
<keyword evidence="16" id="KW-1185">Reference proteome</keyword>
<dbReference type="Proteomes" id="UP000464378">
    <property type="component" value="Chromosome"/>
</dbReference>
<evidence type="ECO:0000256" key="5">
    <source>
        <dbReference type="ARBA" id="ARBA00022475"/>
    </source>
</evidence>
<keyword evidence="14" id="KW-0961">Cell wall biogenesis/degradation</keyword>
<evidence type="ECO:0000313" key="16">
    <source>
        <dbReference type="Proteomes" id="UP000464378"/>
    </source>
</evidence>
<keyword evidence="8 14" id="KW-1133">Transmembrane helix</keyword>
<keyword evidence="10 14" id="KW-0046">Antibiotic resistance</keyword>
<dbReference type="PANTHER" id="PTHR30622">
    <property type="entry name" value="UNDECAPRENYL-DIPHOSPHATASE"/>
    <property type="match status" value="1"/>
</dbReference>
<dbReference type="RefSeq" id="WP_162661526.1">
    <property type="nucleotide sequence ID" value="NZ_LR593887.1"/>
</dbReference>
<evidence type="ECO:0000256" key="13">
    <source>
        <dbReference type="ARBA" id="ARBA00047594"/>
    </source>
</evidence>
<evidence type="ECO:0000256" key="10">
    <source>
        <dbReference type="ARBA" id="ARBA00023251"/>
    </source>
</evidence>
<gene>
    <name evidence="14" type="primary">uppP</name>
    <name evidence="15" type="ORF">GMBLW1_00880</name>
</gene>
<dbReference type="GO" id="GO:0008360">
    <property type="term" value="P:regulation of cell shape"/>
    <property type="evidence" value="ECO:0007669"/>
    <property type="project" value="UniProtKB-KW"/>
</dbReference>
<reference evidence="15" key="1">
    <citation type="submission" date="2019-04" db="EMBL/GenBank/DDBJ databases">
        <authorList>
            <consortium name="Science for Life Laboratories"/>
        </authorList>
    </citation>
    <scope>NUCLEOTIDE SEQUENCE</scope>
    <source>
        <strain evidence="15">MBLW1</strain>
    </source>
</reference>
<evidence type="ECO:0000256" key="8">
    <source>
        <dbReference type="ARBA" id="ARBA00022989"/>
    </source>
</evidence>
<evidence type="ECO:0000256" key="6">
    <source>
        <dbReference type="ARBA" id="ARBA00022692"/>
    </source>
</evidence>
<keyword evidence="6 14" id="KW-0812">Transmembrane</keyword>
<keyword evidence="14" id="KW-0133">Cell shape</keyword>
<dbReference type="EMBL" id="LR593887">
    <property type="protein sequence ID" value="VTS05111.1"/>
    <property type="molecule type" value="Genomic_DNA"/>
</dbReference>
<accession>A0A6C2YSL9</accession>
<feature type="transmembrane region" description="Helical" evidence="14">
    <location>
        <begin position="85"/>
        <end position="105"/>
    </location>
</feature>
<dbReference type="GO" id="GO:0071555">
    <property type="term" value="P:cell wall organization"/>
    <property type="evidence" value="ECO:0007669"/>
    <property type="project" value="UniProtKB-KW"/>
</dbReference>
<dbReference type="PANTHER" id="PTHR30622:SF4">
    <property type="entry name" value="UNDECAPRENYL-DIPHOSPHATASE"/>
    <property type="match status" value="1"/>
</dbReference>
<comment type="function">
    <text evidence="14">Catalyzes the dephosphorylation of undecaprenyl diphosphate (UPP). Confers resistance to bacitracin.</text>
</comment>
<evidence type="ECO:0000256" key="1">
    <source>
        <dbReference type="ARBA" id="ARBA00004651"/>
    </source>
</evidence>
<evidence type="ECO:0000256" key="7">
    <source>
        <dbReference type="ARBA" id="ARBA00022801"/>
    </source>
</evidence>
<sequence>MQLQEAIVQGIVQGLTEFLPISSSAHLKVVPAMLGWPDPGAAFTAVIQLGTLVAVFWYFRQDVTRLAKAALRVLRTGRIRGDADALQLLWMVVGTLPIVLGGVLFKRAIETHLRALTVTAIMLVAVGLLMAMSEWWSQRRQRQGHTLRSMEQVRWWHALLIGCAQAVALIPGTSRSGATITAGLFLGCDRPTAARYSFLLSLPAISAAGIYQLISARHELLGSSENFVALLVASVIAGFVGYASIAFLLGFLQRRTMLVFVIYRIGLAALLIVGLNRGWWID</sequence>
<dbReference type="Pfam" id="PF02673">
    <property type="entry name" value="BacA"/>
    <property type="match status" value="1"/>
</dbReference>
<dbReference type="GO" id="GO:0005886">
    <property type="term" value="C:plasma membrane"/>
    <property type="evidence" value="ECO:0007669"/>
    <property type="project" value="UniProtKB-SubCell"/>
</dbReference>
<comment type="catalytic activity">
    <reaction evidence="13 14">
        <text>di-trans,octa-cis-undecaprenyl diphosphate + H2O = di-trans,octa-cis-undecaprenyl phosphate + phosphate + H(+)</text>
        <dbReference type="Rhea" id="RHEA:28094"/>
        <dbReference type="ChEBI" id="CHEBI:15377"/>
        <dbReference type="ChEBI" id="CHEBI:15378"/>
        <dbReference type="ChEBI" id="CHEBI:43474"/>
        <dbReference type="ChEBI" id="CHEBI:58405"/>
        <dbReference type="ChEBI" id="CHEBI:60392"/>
        <dbReference type="EC" id="3.6.1.27"/>
    </reaction>
</comment>
<dbReference type="EC" id="3.6.1.27" evidence="3 14"/>
<evidence type="ECO:0000256" key="4">
    <source>
        <dbReference type="ARBA" id="ARBA00021581"/>
    </source>
</evidence>
<evidence type="ECO:0000256" key="2">
    <source>
        <dbReference type="ARBA" id="ARBA00010621"/>
    </source>
</evidence>
<evidence type="ECO:0000313" key="15">
    <source>
        <dbReference type="EMBL" id="VIP03872.1"/>
    </source>
</evidence>
<dbReference type="NCBIfam" id="TIGR00753">
    <property type="entry name" value="undec_PP_bacA"/>
    <property type="match status" value="1"/>
</dbReference>
<dbReference type="GO" id="GO:0050380">
    <property type="term" value="F:undecaprenyl-diphosphatase activity"/>
    <property type="evidence" value="ECO:0007669"/>
    <property type="project" value="UniProtKB-UniRule"/>
</dbReference>
<keyword evidence="7 14" id="KW-0378">Hydrolase</keyword>
<dbReference type="HAMAP" id="MF_01006">
    <property type="entry name" value="Undec_diphosphatase"/>
    <property type="match status" value="1"/>
</dbReference>
<evidence type="ECO:0000256" key="12">
    <source>
        <dbReference type="ARBA" id="ARBA00032932"/>
    </source>
</evidence>
<organism evidence="15">
    <name type="scientific">Tuwongella immobilis</name>
    <dbReference type="NCBI Taxonomy" id="692036"/>
    <lineage>
        <taxon>Bacteria</taxon>
        <taxon>Pseudomonadati</taxon>
        <taxon>Planctomycetota</taxon>
        <taxon>Planctomycetia</taxon>
        <taxon>Gemmatales</taxon>
        <taxon>Gemmataceae</taxon>
        <taxon>Tuwongella</taxon>
    </lineage>
</organism>
<protein>
    <recommendedName>
        <fullName evidence="4 14">Undecaprenyl-diphosphatase</fullName>
        <ecNumber evidence="3 14">3.6.1.27</ecNumber>
    </recommendedName>
    <alternativeName>
        <fullName evidence="12 14">Bacitracin resistance protein</fullName>
    </alternativeName>
    <alternativeName>
        <fullName evidence="11 14">Undecaprenyl pyrophosphate phosphatase</fullName>
    </alternativeName>
</protein>
<proteinExistence type="inferred from homology"/>
<comment type="subcellular location">
    <subcellularLocation>
        <location evidence="1 14">Cell membrane</location>
        <topology evidence="1 14">Multi-pass membrane protein</topology>
    </subcellularLocation>
</comment>
<feature type="transmembrane region" description="Helical" evidence="14">
    <location>
        <begin position="257"/>
        <end position="275"/>
    </location>
</feature>